<comment type="similarity">
    <text evidence="1">Belongs to the glycosyl hydrolase 16 family.</text>
</comment>
<dbReference type="PANTHER" id="PTHR10963">
    <property type="entry name" value="GLYCOSYL HYDROLASE-RELATED"/>
    <property type="match status" value="1"/>
</dbReference>
<reference evidence="4 5" key="1">
    <citation type="submission" date="2016-10" db="EMBL/GenBank/DDBJ databases">
        <authorList>
            <person name="de Groot N.N."/>
        </authorList>
    </citation>
    <scope>NUCLEOTIDE SEQUENCE [LARGE SCALE GENOMIC DNA]</scope>
    <source>
        <strain evidence="4 5">D31d</strain>
    </source>
</reference>
<proteinExistence type="inferred from homology"/>
<evidence type="ECO:0000313" key="5">
    <source>
        <dbReference type="Proteomes" id="UP000182257"/>
    </source>
</evidence>
<evidence type="ECO:0000313" key="4">
    <source>
        <dbReference type="EMBL" id="SEA11295.1"/>
    </source>
</evidence>
<dbReference type="Gene3D" id="2.60.120.200">
    <property type="match status" value="1"/>
</dbReference>
<sequence>MRKFLLSLLLGMFVAPLVAQEYQLVFADEFDGNGRPDSTIWGYEQGFVRNHEAQWYQADNAYLHNGMLVIEARTETGREGIPYTSASLNTKGKYSFLYGRLEVCARIPTAGGAWPAIWMLGNDMPWPSCGEIDLMEYYRINGVPHILANACWGNDQPYKAVWNSKKTPFTHFTEKDPAWAQHFHIWRMDWDETAIRLYLDDELLNEIPLSTTQNGKIGKFTNPFNRPQYILLNLALGGDNGGTIDNAAFPMRYEIDYVRVYQKK</sequence>
<feature type="chain" id="PRO_5010332708" evidence="2">
    <location>
        <begin position="20"/>
        <end position="264"/>
    </location>
</feature>
<dbReference type="SUPFAM" id="SSF49899">
    <property type="entry name" value="Concanavalin A-like lectins/glucanases"/>
    <property type="match status" value="1"/>
</dbReference>
<dbReference type="RefSeq" id="WP_074760227.1">
    <property type="nucleotide sequence ID" value="NZ_FNRF01000001.1"/>
</dbReference>
<evidence type="ECO:0000256" key="2">
    <source>
        <dbReference type="SAM" id="SignalP"/>
    </source>
</evidence>
<dbReference type="InterPro" id="IPR013320">
    <property type="entry name" value="ConA-like_dom_sf"/>
</dbReference>
<feature type="domain" description="GH16" evidence="3">
    <location>
        <begin position="15"/>
        <end position="264"/>
    </location>
</feature>
<dbReference type="CDD" id="cd08023">
    <property type="entry name" value="GH16_laminarinase_like"/>
    <property type="match status" value="1"/>
</dbReference>
<dbReference type="Proteomes" id="UP000182257">
    <property type="component" value="Unassembled WGS sequence"/>
</dbReference>
<keyword evidence="4" id="KW-0378">Hydrolase</keyword>
<evidence type="ECO:0000259" key="3">
    <source>
        <dbReference type="PROSITE" id="PS51762"/>
    </source>
</evidence>
<dbReference type="GO" id="GO:0005975">
    <property type="term" value="P:carbohydrate metabolic process"/>
    <property type="evidence" value="ECO:0007669"/>
    <property type="project" value="InterPro"/>
</dbReference>
<dbReference type="AlphaFoldDB" id="A0A1H3YIB7"/>
<dbReference type="PANTHER" id="PTHR10963:SF55">
    <property type="entry name" value="GLYCOSIDE HYDROLASE FAMILY 16 PROTEIN"/>
    <property type="match status" value="1"/>
</dbReference>
<protein>
    <submittedName>
        <fullName evidence="4">Glycosyl hydrolases family 16</fullName>
    </submittedName>
</protein>
<dbReference type="Pfam" id="PF00722">
    <property type="entry name" value="Glyco_hydro_16"/>
    <property type="match status" value="1"/>
</dbReference>
<feature type="signal peptide" evidence="2">
    <location>
        <begin position="1"/>
        <end position="19"/>
    </location>
</feature>
<dbReference type="GO" id="GO:0004553">
    <property type="term" value="F:hydrolase activity, hydrolyzing O-glycosyl compounds"/>
    <property type="evidence" value="ECO:0007669"/>
    <property type="project" value="InterPro"/>
</dbReference>
<organism evidence="4 5">
    <name type="scientific">Xylanibacter ruminicola</name>
    <name type="common">Prevotella ruminicola</name>
    <dbReference type="NCBI Taxonomy" id="839"/>
    <lineage>
        <taxon>Bacteria</taxon>
        <taxon>Pseudomonadati</taxon>
        <taxon>Bacteroidota</taxon>
        <taxon>Bacteroidia</taxon>
        <taxon>Bacteroidales</taxon>
        <taxon>Prevotellaceae</taxon>
        <taxon>Xylanibacter</taxon>
    </lineage>
</organism>
<name>A0A1H3YIB7_XYLRU</name>
<dbReference type="EMBL" id="FNRF01000001">
    <property type="protein sequence ID" value="SEA11295.1"/>
    <property type="molecule type" value="Genomic_DNA"/>
</dbReference>
<gene>
    <name evidence="4" type="ORF">SAMN05216462_0670</name>
</gene>
<dbReference type="InterPro" id="IPR000757">
    <property type="entry name" value="Beta-glucanase-like"/>
</dbReference>
<accession>A0A1H3YIB7</accession>
<dbReference type="PROSITE" id="PS51762">
    <property type="entry name" value="GH16_2"/>
    <property type="match status" value="1"/>
</dbReference>
<evidence type="ECO:0000256" key="1">
    <source>
        <dbReference type="ARBA" id="ARBA00006865"/>
    </source>
</evidence>
<keyword evidence="2" id="KW-0732">Signal</keyword>
<dbReference type="OrthoDB" id="9809583at2"/>
<dbReference type="InterPro" id="IPR050546">
    <property type="entry name" value="Glycosyl_Hydrlase_16"/>
</dbReference>